<keyword evidence="4" id="KW-0963">Cytoplasm</keyword>
<evidence type="ECO:0000256" key="1">
    <source>
        <dbReference type="ARBA" id="ARBA00004496"/>
    </source>
</evidence>
<sequence>MVLGSNSPCHQEGSVTGKLDWRGHLGLKTVIAYPTESCFGLGCDPWAPRAVRRILQMKRRSQAKGLIVLAATVEQLSPFVTKDSLQAAWVSGLWPGPVTLLLPASRRCPVWLRGRHNTIAVRLTGFAPARALCQRLGTALVSTSANRSGQRALRTAREVKRVFGSQVRLVSGQSGRAKRPSQIRDWVSGRMVRD</sequence>
<name>E6QPX2_9ZZZZ</name>
<evidence type="ECO:0000256" key="10">
    <source>
        <dbReference type="ARBA" id="ARBA00048366"/>
    </source>
</evidence>
<dbReference type="Pfam" id="PF01300">
    <property type="entry name" value="Sua5_yciO_yrdC"/>
    <property type="match status" value="1"/>
</dbReference>
<proteinExistence type="inferred from homology"/>
<dbReference type="PANTHER" id="PTHR17490">
    <property type="entry name" value="SUA5"/>
    <property type="match status" value="1"/>
</dbReference>
<protein>
    <recommendedName>
        <fullName evidence="3">L-threonylcarbamoyladenylate synthase</fullName>
        <ecNumber evidence="3">2.7.7.87</ecNumber>
    </recommendedName>
</protein>
<keyword evidence="9" id="KW-0067">ATP-binding</keyword>
<gene>
    <name evidence="12" type="primary">yrdC</name>
    <name evidence="12" type="ORF">CARN7_0018</name>
</gene>
<dbReference type="GO" id="GO:0061710">
    <property type="term" value="F:L-threonylcarbamoyladenylate synthase"/>
    <property type="evidence" value="ECO:0007669"/>
    <property type="project" value="UniProtKB-EC"/>
</dbReference>
<dbReference type="GO" id="GO:0006450">
    <property type="term" value="P:regulation of translational fidelity"/>
    <property type="evidence" value="ECO:0007669"/>
    <property type="project" value="TreeGrafter"/>
</dbReference>
<organism evidence="12">
    <name type="scientific">mine drainage metagenome</name>
    <dbReference type="NCBI Taxonomy" id="410659"/>
    <lineage>
        <taxon>unclassified sequences</taxon>
        <taxon>metagenomes</taxon>
        <taxon>ecological metagenomes</taxon>
    </lineage>
</organism>
<accession>E6QPX2</accession>
<evidence type="ECO:0000256" key="7">
    <source>
        <dbReference type="ARBA" id="ARBA00022695"/>
    </source>
</evidence>
<evidence type="ECO:0000313" key="12">
    <source>
        <dbReference type="EMBL" id="CBI09293.1"/>
    </source>
</evidence>
<reference evidence="12" key="1">
    <citation type="submission" date="2009-10" db="EMBL/GenBank/DDBJ databases">
        <title>Diversity of trophic interactions inside an arsenic-rich microbial ecosystem.</title>
        <authorList>
            <person name="Bertin P.N."/>
            <person name="Heinrich-Salmeron A."/>
            <person name="Pelletier E."/>
            <person name="Goulhen-Chollet F."/>
            <person name="Arsene-Ploetze F."/>
            <person name="Gallien S."/>
            <person name="Calteau A."/>
            <person name="Vallenet D."/>
            <person name="Casiot C."/>
            <person name="Chane-Woon-Ming B."/>
            <person name="Giloteaux L."/>
            <person name="Barakat M."/>
            <person name="Bonnefoy V."/>
            <person name="Bruneel O."/>
            <person name="Chandler M."/>
            <person name="Cleiss J."/>
            <person name="Duran R."/>
            <person name="Elbaz-Poulichet F."/>
            <person name="Fonknechten N."/>
            <person name="Lauga B."/>
            <person name="Mornico D."/>
            <person name="Ortet P."/>
            <person name="Schaeffer C."/>
            <person name="Siguier P."/>
            <person name="Alexander Thil Smith A."/>
            <person name="Van Dorsselaer A."/>
            <person name="Weissenbach J."/>
            <person name="Medigue C."/>
            <person name="Le Paslier D."/>
        </authorList>
    </citation>
    <scope>NUCLEOTIDE SEQUENCE</scope>
</reference>
<dbReference type="HAMAP" id="MF_01852">
    <property type="entry name" value="TsaC"/>
    <property type="match status" value="1"/>
</dbReference>
<comment type="subcellular location">
    <subcellularLocation>
        <location evidence="1">Cytoplasm</location>
    </subcellularLocation>
</comment>
<dbReference type="GO" id="GO:0005524">
    <property type="term" value="F:ATP binding"/>
    <property type="evidence" value="ECO:0007669"/>
    <property type="project" value="UniProtKB-KW"/>
</dbReference>
<evidence type="ECO:0000259" key="11">
    <source>
        <dbReference type="PROSITE" id="PS51163"/>
    </source>
</evidence>
<dbReference type="SUPFAM" id="SSF55821">
    <property type="entry name" value="YrdC/RibB"/>
    <property type="match status" value="1"/>
</dbReference>
<dbReference type="InterPro" id="IPR017945">
    <property type="entry name" value="DHBP_synth_RibB-like_a/b_dom"/>
</dbReference>
<dbReference type="GO" id="GO:0003725">
    <property type="term" value="F:double-stranded RNA binding"/>
    <property type="evidence" value="ECO:0007669"/>
    <property type="project" value="InterPro"/>
</dbReference>
<dbReference type="GO" id="GO:0000049">
    <property type="term" value="F:tRNA binding"/>
    <property type="evidence" value="ECO:0007669"/>
    <property type="project" value="TreeGrafter"/>
</dbReference>
<keyword evidence="7" id="KW-0548">Nucleotidyltransferase</keyword>
<keyword evidence="6" id="KW-0819">tRNA processing</keyword>
<comment type="catalytic activity">
    <reaction evidence="10">
        <text>L-threonine + hydrogencarbonate + ATP = L-threonylcarbamoyladenylate + diphosphate + H2O</text>
        <dbReference type="Rhea" id="RHEA:36407"/>
        <dbReference type="ChEBI" id="CHEBI:15377"/>
        <dbReference type="ChEBI" id="CHEBI:17544"/>
        <dbReference type="ChEBI" id="CHEBI:30616"/>
        <dbReference type="ChEBI" id="CHEBI:33019"/>
        <dbReference type="ChEBI" id="CHEBI:57926"/>
        <dbReference type="ChEBI" id="CHEBI:73682"/>
        <dbReference type="EC" id="2.7.7.87"/>
    </reaction>
</comment>
<dbReference type="EC" id="2.7.7.87" evidence="3"/>
<evidence type="ECO:0000256" key="6">
    <source>
        <dbReference type="ARBA" id="ARBA00022694"/>
    </source>
</evidence>
<dbReference type="GO" id="GO:0002949">
    <property type="term" value="P:tRNA threonylcarbamoyladenosine modification"/>
    <property type="evidence" value="ECO:0007669"/>
    <property type="project" value="InterPro"/>
</dbReference>
<dbReference type="GO" id="GO:0005737">
    <property type="term" value="C:cytoplasm"/>
    <property type="evidence" value="ECO:0007669"/>
    <property type="project" value="UniProtKB-SubCell"/>
</dbReference>
<keyword evidence="5" id="KW-0808">Transferase</keyword>
<keyword evidence="8" id="KW-0547">Nucleotide-binding</keyword>
<evidence type="ECO:0000256" key="3">
    <source>
        <dbReference type="ARBA" id="ARBA00012584"/>
    </source>
</evidence>
<evidence type="ECO:0000256" key="5">
    <source>
        <dbReference type="ARBA" id="ARBA00022679"/>
    </source>
</evidence>
<feature type="domain" description="YrdC-like" evidence="11">
    <location>
        <begin position="12"/>
        <end position="194"/>
    </location>
</feature>
<dbReference type="PANTHER" id="PTHR17490:SF18">
    <property type="entry name" value="THREONYLCARBAMOYL-AMP SYNTHASE"/>
    <property type="match status" value="1"/>
</dbReference>
<comment type="similarity">
    <text evidence="2">Belongs to the SUA5 family.</text>
</comment>
<evidence type="ECO:0000256" key="9">
    <source>
        <dbReference type="ARBA" id="ARBA00022840"/>
    </source>
</evidence>
<dbReference type="PROSITE" id="PS51163">
    <property type="entry name" value="YRDC"/>
    <property type="match status" value="1"/>
</dbReference>
<dbReference type="Gene3D" id="3.90.870.10">
    <property type="entry name" value="DHBP synthase"/>
    <property type="match status" value="1"/>
</dbReference>
<comment type="caution">
    <text evidence="12">The sequence shown here is derived from an EMBL/GenBank/DDBJ whole genome shotgun (WGS) entry which is preliminary data.</text>
</comment>
<evidence type="ECO:0000256" key="8">
    <source>
        <dbReference type="ARBA" id="ARBA00022741"/>
    </source>
</evidence>
<dbReference type="EMBL" id="CABR01000025">
    <property type="protein sequence ID" value="CBI09293.1"/>
    <property type="molecule type" value="Genomic_DNA"/>
</dbReference>
<dbReference type="InterPro" id="IPR050156">
    <property type="entry name" value="TC-AMP_synthase_SUA5"/>
</dbReference>
<dbReference type="InterPro" id="IPR006070">
    <property type="entry name" value="Sua5-like_dom"/>
</dbReference>
<evidence type="ECO:0000256" key="2">
    <source>
        <dbReference type="ARBA" id="ARBA00007663"/>
    </source>
</evidence>
<dbReference type="InterPro" id="IPR023535">
    <property type="entry name" value="TC-AMP_synthase"/>
</dbReference>
<evidence type="ECO:0000256" key="4">
    <source>
        <dbReference type="ARBA" id="ARBA00022490"/>
    </source>
</evidence>
<dbReference type="AlphaFoldDB" id="E6QPX2"/>